<keyword evidence="1" id="KW-1133">Transmembrane helix</keyword>
<evidence type="ECO:0000256" key="1">
    <source>
        <dbReference type="SAM" id="Phobius"/>
    </source>
</evidence>
<evidence type="ECO:0000313" key="2">
    <source>
        <dbReference type="EMBL" id="SDE39658.1"/>
    </source>
</evidence>
<keyword evidence="1" id="KW-0472">Membrane</keyword>
<sequence>MSVKEKGSIPLLHPEAPQPVKIATLLFALVWLRQMFFLVSLLEDAREGLYASQVQREAIATLAFWLVLNATLMLAMVYQKNWARNTQALSTLAGLLLIVWDVIAGNDFNPGIVYLSNAVATVLLFLPSADAWFKKRQY</sequence>
<keyword evidence="1" id="KW-0812">Transmembrane</keyword>
<organism evidence="2 3">
    <name type="scientific">Paraburkholderia lycopersici</name>
    <dbReference type="NCBI Taxonomy" id="416944"/>
    <lineage>
        <taxon>Bacteria</taxon>
        <taxon>Pseudomonadati</taxon>
        <taxon>Pseudomonadota</taxon>
        <taxon>Betaproteobacteria</taxon>
        <taxon>Burkholderiales</taxon>
        <taxon>Burkholderiaceae</taxon>
        <taxon>Paraburkholderia</taxon>
    </lineage>
</organism>
<gene>
    <name evidence="2" type="ORF">SAMN05421548_1466</name>
</gene>
<keyword evidence="3" id="KW-1185">Reference proteome</keyword>
<dbReference type="Proteomes" id="UP000198908">
    <property type="component" value="Unassembled WGS sequence"/>
</dbReference>
<name>A0A1G7CJX2_9BURK</name>
<feature type="transmembrane region" description="Helical" evidence="1">
    <location>
        <begin position="20"/>
        <end position="39"/>
    </location>
</feature>
<proteinExistence type="predicted"/>
<feature type="transmembrane region" description="Helical" evidence="1">
    <location>
        <begin position="112"/>
        <end position="133"/>
    </location>
</feature>
<reference evidence="3" key="1">
    <citation type="submission" date="2016-09" db="EMBL/GenBank/DDBJ databases">
        <authorList>
            <person name="Varghese N."/>
            <person name="Submissions S."/>
        </authorList>
    </citation>
    <scope>NUCLEOTIDE SEQUENCE [LARGE SCALE GENOMIC DNA]</scope>
    <source>
        <strain evidence="3">TNe-862</strain>
    </source>
</reference>
<feature type="transmembrane region" description="Helical" evidence="1">
    <location>
        <begin position="59"/>
        <end position="77"/>
    </location>
</feature>
<dbReference type="AlphaFoldDB" id="A0A1G7CJX2"/>
<evidence type="ECO:0000313" key="3">
    <source>
        <dbReference type="Proteomes" id="UP000198908"/>
    </source>
</evidence>
<accession>A0A1G7CJX2</accession>
<dbReference type="EMBL" id="FMYQ01000046">
    <property type="protein sequence ID" value="SDE39658.1"/>
    <property type="molecule type" value="Genomic_DNA"/>
</dbReference>
<dbReference type="RefSeq" id="WP_143189385.1">
    <property type="nucleotide sequence ID" value="NZ_FMYQ01000046.1"/>
</dbReference>
<protein>
    <submittedName>
        <fullName evidence="2">Uncharacterized protein</fullName>
    </submittedName>
</protein>
<dbReference type="OrthoDB" id="9131460at2"/>